<proteinExistence type="predicted"/>
<organism evidence="1">
    <name type="scientific">Solanum chacoense</name>
    <name type="common">Chaco potato</name>
    <dbReference type="NCBI Taxonomy" id="4108"/>
    <lineage>
        <taxon>Eukaryota</taxon>
        <taxon>Viridiplantae</taxon>
        <taxon>Streptophyta</taxon>
        <taxon>Embryophyta</taxon>
        <taxon>Tracheophyta</taxon>
        <taxon>Spermatophyta</taxon>
        <taxon>Magnoliopsida</taxon>
        <taxon>eudicotyledons</taxon>
        <taxon>Gunneridae</taxon>
        <taxon>Pentapetalae</taxon>
        <taxon>asterids</taxon>
        <taxon>lamiids</taxon>
        <taxon>Solanales</taxon>
        <taxon>Solanaceae</taxon>
        <taxon>Solanoideae</taxon>
        <taxon>Solaneae</taxon>
        <taxon>Solanum</taxon>
    </lineage>
</organism>
<sequence length="62" mass="7100">IVVHKDSQRGVHFRRAGPKVCLLSSRMAICNLLPVTNRDINMKPFAQKKASIFLRFISVQMM</sequence>
<name>A0A0V0GZJ8_SOLCH</name>
<accession>A0A0V0GZJ8</accession>
<evidence type="ECO:0000313" key="1">
    <source>
        <dbReference type="EMBL" id="JAP12880.1"/>
    </source>
</evidence>
<feature type="non-terminal residue" evidence="1">
    <location>
        <position position="1"/>
    </location>
</feature>
<dbReference type="EMBL" id="GEDG01028909">
    <property type="protein sequence ID" value="JAP12880.1"/>
    <property type="molecule type" value="Transcribed_RNA"/>
</dbReference>
<protein>
    <submittedName>
        <fullName evidence="1">Putative ovule protein</fullName>
    </submittedName>
</protein>
<dbReference type="AlphaFoldDB" id="A0A0V0GZJ8"/>
<reference evidence="1" key="1">
    <citation type="submission" date="2015-12" db="EMBL/GenBank/DDBJ databases">
        <title>Gene expression during late stages of embryo sac development: a critical building block for successful pollen-pistil interactions.</title>
        <authorList>
            <person name="Liu Y."/>
            <person name="Joly V."/>
            <person name="Sabar M."/>
            <person name="Matton D.P."/>
        </authorList>
    </citation>
    <scope>NUCLEOTIDE SEQUENCE</scope>
</reference>